<dbReference type="PANTHER" id="PTHR33393">
    <property type="entry name" value="POLYGLUTAMINE SYNTHESIS ACCESSORY PROTEIN RV0574C-RELATED"/>
    <property type="match status" value="1"/>
</dbReference>
<reference evidence="4 5" key="1">
    <citation type="submission" date="2020-08" db="EMBL/GenBank/DDBJ databases">
        <title>Sequencing the genomes of 1000 actinobacteria strains.</title>
        <authorList>
            <person name="Klenk H.-P."/>
        </authorList>
    </citation>
    <scope>NUCLEOTIDE SEQUENCE [LARGE SCALE GENOMIC DNA]</scope>
    <source>
        <strain evidence="4 5">DSM 102122</strain>
    </source>
</reference>
<dbReference type="InterPro" id="IPR029052">
    <property type="entry name" value="Metallo-depent_PP-like"/>
</dbReference>
<dbReference type="InterPro" id="IPR052169">
    <property type="entry name" value="CW_Biosynth-Accessory"/>
</dbReference>
<evidence type="ECO:0000313" key="4">
    <source>
        <dbReference type="EMBL" id="MBB5788294.1"/>
    </source>
</evidence>
<dbReference type="PANTHER" id="PTHR33393:SF13">
    <property type="entry name" value="PGA BIOSYNTHESIS PROTEIN CAPA"/>
    <property type="match status" value="1"/>
</dbReference>
<evidence type="ECO:0000256" key="2">
    <source>
        <dbReference type="SAM" id="MobiDB-lite"/>
    </source>
</evidence>
<dbReference type="InterPro" id="IPR019079">
    <property type="entry name" value="Capsule_synth_CapA"/>
</dbReference>
<accession>A0A7W9LLM1</accession>
<comment type="caution">
    <text evidence="4">The sequence shown here is derived from an EMBL/GenBank/DDBJ whole genome shotgun (WGS) entry which is preliminary data.</text>
</comment>
<dbReference type="PROSITE" id="PS51257">
    <property type="entry name" value="PROKAR_LIPOPROTEIN"/>
    <property type="match status" value="1"/>
</dbReference>
<sequence>MRGRGILLVAALLAGCAGDDGVGLPSAAPTSAPPAPTASATPSPTPSPMPPPSPVTLAFAGDVHFEGALRARLEDPATALAPIATQLGAADLTVVNLETSVGTSGTPEPGKRFTFQAPPSALTALHTAGVDVVTMANNHAMDFGPDGLTDTLAATAAARPENLDVVGVGANLTEAFAPALRNVRGTTVAVIGANVPDDPGADPTAHWAARSSTPGVATALDPAPLLAAVTQARATADVVVVYLHWGVQGESCPSPSQTALASALAGQADIVVGSHAHLVQGAGLAPTTDTYVAYGLGNFVWYTPTEATGMLTVTVENGAVTAESWSPATIGADGLPSFTDEGDAADDMFADRAALRECTDLRPLP</sequence>
<organism evidence="4 5">
    <name type="scientific">Jiangella mangrovi</name>
    <dbReference type="NCBI Taxonomy" id="1524084"/>
    <lineage>
        <taxon>Bacteria</taxon>
        <taxon>Bacillati</taxon>
        <taxon>Actinomycetota</taxon>
        <taxon>Actinomycetes</taxon>
        <taxon>Jiangellales</taxon>
        <taxon>Jiangellaceae</taxon>
        <taxon>Jiangella</taxon>
    </lineage>
</organism>
<gene>
    <name evidence="4" type="ORF">HD601_002869</name>
</gene>
<feature type="compositionally biased region" description="Pro residues" evidence="2">
    <location>
        <begin position="43"/>
        <end position="54"/>
    </location>
</feature>
<feature type="domain" description="Capsule synthesis protein CapA" evidence="3">
    <location>
        <begin position="56"/>
        <end position="303"/>
    </location>
</feature>
<dbReference type="Pfam" id="PF09587">
    <property type="entry name" value="PGA_cap"/>
    <property type="match status" value="1"/>
</dbReference>
<comment type="similarity">
    <text evidence="1">Belongs to the CapA family.</text>
</comment>
<evidence type="ECO:0000256" key="1">
    <source>
        <dbReference type="ARBA" id="ARBA00005662"/>
    </source>
</evidence>
<dbReference type="AlphaFoldDB" id="A0A7W9LLM1"/>
<dbReference type="SUPFAM" id="SSF56300">
    <property type="entry name" value="Metallo-dependent phosphatases"/>
    <property type="match status" value="1"/>
</dbReference>
<proteinExistence type="inferred from homology"/>
<dbReference type="SMART" id="SM00854">
    <property type="entry name" value="PGA_cap"/>
    <property type="match status" value="1"/>
</dbReference>
<evidence type="ECO:0000313" key="5">
    <source>
        <dbReference type="Proteomes" id="UP000542813"/>
    </source>
</evidence>
<feature type="region of interest" description="Disordered" evidence="2">
    <location>
        <begin position="25"/>
        <end position="54"/>
    </location>
</feature>
<dbReference type="CDD" id="cd07381">
    <property type="entry name" value="MPP_CapA"/>
    <property type="match status" value="1"/>
</dbReference>
<dbReference type="EMBL" id="JACHMM010000001">
    <property type="protein sequence ID" value="MBB5788294.1"/>
    <property type="molecule type" value="Genomic_DNA"/>
</dbReference>
<dbReference type="Gene3D" id="3.60.21.10">
    <property type="match status" value="1"/>
</dbReference>
<keyword evidence="5" id="KW-1185">Reference proteome</keyword>
<name>A0A7W9LLM1_9ACTN</name>
<protein>
    <submittedName>
        <fullName evidence="4">Poly-gamma-glutamate synthesis protein (Capsule biosynthesis protein)</fullName>
    </submittedName>
</protein>
<dbReference type="Proteomes" id="UP000542813">
    <property type="component" value="Unassembled WGS sequence"/>
</dbReference>
<dbReference type="RefSeq" id="WP_184822877.1">
    <property type="nucleotide sequence ID" value="NZ_JACHMM010000001.1"/>
</dbReference>
<evidence type="ECO:0000259" key="3">
    <source>
        <dbReference type="SMART" id="SM00854"/>
    </source>
</evidence>